<comment type="similarity">
    <text evidence="1">Belongs to the UPF0161 family.</text>
</comment>
<dbReference type="HAMAP" id="MF_00386">
    <property type="entry name" value="UPF0161_YidD"/>
    <property type="match status" value="1"/>
</dbReference>
<keyword evidence="1" id="KW-1003">Cell membrane</keyword>
<keyword evidence="1" id="KW-0472">Membrane</keyword>
<dbReference type="InterPro" id="IPR002696">
    <property type="entry name" value="Membr_insert_effic_factor_YidD"/>
</dbReference>
<organism evidence="2 3">
    <name type="scientific">Candidatus Gottesmanbacteria bacterium RIFCSPHIGHO2_01_FULL_40_15</name>
    <dbReference type="NCBI Taxonomy" id="1798376"/>
    <lineage>
        <taxon>Bacteria</taxon>
        <taxon>Candidatus Gottesmaniibacteriota</taxon>
    </lineage>
</organism>
<protein>
    <recommendedName>
        <fullName evidence="1">Putative membrane protein insertion efficiency factor</fullName>
    </recommendedName>
</protein>
<gene>
    <name evidence="2" type="ORF">A2777_03980</name>
</gene>
<dbReference type="PANTHER" id="PTHR33383">
    <property type="entry name" value="MEMBRANE PROTEIN INSERTION EFFICIENCY FACTOR-RELATED"/>
    <property type="match status" value="1"/>
</dbReference>
<reference evidence="2 3" key="1">
    <citation type="journal article" date="2016" name="Nat. Commun.">
        <title>Thousands of microbial genomes shed light on interconnected biogeochemical processes in an aquifer system.</title>
        <authorList>
            <person name="Anantharaman K."/>
            <person name="Brown C.T."/>
            <person name="Hug L.A."/>
            <person name="Sharon I."/>
            <person name="Castelle C.J."/>
            <person name="Probst A.J."/>
            <person name="Thomas B.C."/>
            <person name="Singh A."/>
            <person name="Wilkins M.J."/>
            <person name="Karaoz U."/>
            <person name="Brodie E.L."/>
            <person name="Williams K.H."/>
            <person name="Hubbard S.S."/>
            <person name="Banfield J.F."/>
        </authorList>
    </citation>
    <scope>NUCLEOTIDE SEQUENCE [LARGE SCALE GENOMIC DNA]</scope>
</reference>
<accession>A0A1F5Z3Q5</accession>
<sequence length="73" mass="8415">MDRVLLKTIRIYQKVNLIVPKGIFLRGCRFDPTCSEYTYQAVKRYGTIKGLNSGLKRVFRCHPFSTGGYDPVK</sequence>
<evidence type="ECO:0000313" key="2">
    <source>
        <dbReference type="EMBL" id="OGG07071.1"/>
    </source>
</evidence>
<dbReference type="Proteomes" id="UP000177354">
    <property type="component" value="Unassembled WGS sequence"/>
</dbReference>
<name>A0A1F5Z3Q5_9BACT</name>
<dbReference type="AlphaFoldDB" id="A0A1F5Z3Q5"/>
<comment type="subcellular location">
    <subcellularLocation>
        <location evidence="1">Cell membrane</location>
        <topology evidence="1">Peripheral membrane protein</topology>
        <orientation evidence="1">Cytoplasmic side</orientation>
    </subcellularLocation>
</comment>
<comment type="function">
    <text evidence="1">Could be involved in insertion of integral membrane proteins into the membrane.</text>
</comment>
<evidence type="ECO:0000313" key="3">
    <source>
        <dbReference type="Proteomes" id="UP000177354"/>
    </source>
</evidence>
<dbReference type="EMBL" id="MFJF01000012">
    <property type="protein sequence ID" value="OGG07071.1"/>
    <property type="molecule type" value="Genomic_DNA"/>
</dbReference>
<dbReference type="NCBIfam" id="TIGR00278">
    <property type="entry name" value="membrane protein insertion efficiency factor YidD"/>
    <property type="match status" value="1"/>
</dbReference>
<evidence type="ECO:0000256" key="1">
    <source>
        <dbReference type="HAMAP-Rule" id="MF_00386"/>
    </source>
</evidence>
<dbReference type="SMART" id="SM01234">
    <property type="entry name" value="Haemolytic"/>
    <property type="match status" value="1"/>
</dbReference>
<dbReference type="GO" id="GO:0005886">
    <property type="term" value="C:plasma membrane"/>
    <property type="evidence" value="ECO:0007669"/>
    <property type="project" value="UniProtKB-SubCell"/>
</dbReference>
<comment type="caution">
    <text evidence="2">The sequence shown here is derived from an EMBL/GenBank/DDBJ whole genome shotgun (WGS) entry which is preliminary data.</text>
</comment>
<dbReference type="PANTHER" id="PTHR33383:SF1">
    <property type="entry name" value="MEMBRANE PROTEIN INSERTION EFFICIENCY FACTOR-RELATED"/>
    <property type="match status" value="1"/>
</dbReference>
<proteinExistence type="inferred from homology"/>
<dbReference type="Pfam" id="PF01809">
    <property type="entry name" value="YidD"/>
    <property type="match status" value="1"/>
</dbReference>